<reference evidence="2" key="1">
    <citation type="submission" date="2016-12" db="EMBL/GenBank/DDBJ databases">
        <authorList>
            <person name="Varghese N."/>
            <person name="Submissions S."/>
        </authorList>
    </citation>
    <scope>NUCLEOTIDE SEQUENCE [LARGE SCALE GENOMIC DNA]</scope>
    <source>
        <strain evidence="2">DSM 11032</strain>
    </source>
</reference>
<sequence>MEIEHDTWVVVADGEKFLLLRNDGDAKYINLQVVEEENSPNAPARELATDRAGRRFDSTRPGRNGVVASGKSGLEETDWHRVAETRFAEHLAELLNQWAGQKRFRKLVVIADPRTLGALRPAYGFDLEPLIQTEIAKDLTNLPLDQIEASISAFSDD</sequence>
<accession>A0A1M7SYQ7</accession>
<evidence type="ECO:0000313" key="2">
    <source>
        <dbReference type="Proteomes" id="UP000184391"/>
    </source>
</evidence>
<name>A0A1M7SYQ7_9SPHN</name>
<protein>
    <submittedName>
        <fullName evidence="1">Protein required for attachment to host cells</fullName>
    </submittedName>
</protein>
<dbReference type="Pfam" id="PF18856">
    <property type="entry name" value="baeRF_family12"/>
    <property type="match status" value="1"/>
</dbReference>
<dbReference type="AlphaFoldDB" id="A0A1M7SYQ7"/>
<gene>
    <name evidence="1" type="ORF">SAMN02745193_02611</name>
</gene>
<keyword evidence="2" id="KW-1185">Reference proteome</keyword>
<organism evidence="1 2">
    <name type="scientific">Erythrobacter sanguineus</name>
    <dbReference type="NCBI Taxonomy" id="198312"/>
    <lineage>
        <taxon>Bacteria</taxon>
        <taxon>Pseudomonadati</taxon>
        <taxon>Pseudomonadota</taxon>
        <taxon>Alphaproteobacteria</taxon>
        <taxon>Sphingomonadales</taxon>
        <taxon>Erythrobacteraceae</taxon>
        <taxon>Erythrobacter/Porphyrobacter group</taxon>
        <taxon>Erythrobacter</taxon>
    </lineage>
</organism>
<dbReference type="Proteomes" id="UP000184391">
    <property type="component" value="Unassembled WGS sequence"/>
</dbReference>
<evidence type="ECO:0000313" key="1">
    <source>
        <dbReference type="EMBL" id="SHN63568.1"/>
    </source>
</evidence>
<proteinExistence type="predicted"/>
<dbReference type="InterPro" id="IPR041374">
    <property type="entry name" value="BaeRF_family12"/>
</dbReference>
<dbReference type="STRING" id="198312.SAMN02745193_02611"/>
<dbReference type="EMBL" id="FRDF01000016">
    <property type="protein sequence ID" value="SHN63568.1"/>
    <property type="molecule type" value="Genomic_DNA"/>
</dbReference>